<dbReference type="PROSITE" id="PS51257">
    <property type="entry name" value="PROKAR_LIPOPROTEIN"/>
    <property type="match status" value="1"/>
</dbReference>
<feature type="region of interest" description="Disordered" evidence="1">
    <location>
        <begin position="255"/>
        <end position="329"/>
    </location>
</feature>
<sequence>MTSRRANPAIYAGLAGACAWGVPTCAQALTVMGHEVPTSDPAFTFAAGCVVGAVVAGGISAVVSHAVASRAARDEVASAMAAAHEPVRRTAGASAPAADETAARSAQSRPSAMREWEQTGNIRVQSVSDSEQAEAAIEDAWSAWEAGAKASSDYVDVAEGYVRTRTFAERMSARAKGVANVLSERLGAAKMDGLPVIARADGSVGDVGESWWDEAFGADVRTVASASFGGQSVEDTMAGNSAVLFTAQTPAEAAAARAVWQSQQPGTPQPAAEPQAPTASQGTPAPRPTAPASDAPTVRQQAQARPRSVRDELDARLGNPEEAFPEKKRYTDEQQDLWAVALAALDERYEEQVNMAAPAPAPAPMPASAEMLDEPEGLAADTAFIPFRPQAGHPEVVDTDSYVDLLVDQELARNESASVRRLARHKIRDYFKVIDGTGDITGARHLAANQA</sequence>
<feature type="compositionally biased region" description="Low complexity" evidence="1">
    <location>
        <begin position="255"/>
        <end position="281"/>
    </location>
</feature>
<dbReference type="Proteomes" id="UP000273154">
    <property type="component" value="Chromosome"/>
</dbReference>
<keyword evidence="2" id="KW-1133">Transmembrane helix</keyword>
<gene>
    <name evidence="4" type="ORF">Pcatena_11120</name>
</gene>
<organism evidence="4 5">
    <name type="scientific">Parolsenella catena</name>
    <dbReference type="NCBI Taxonomy" id="2003188"/>
    <lineage>
        <taxon>Bacteria</taxon>
        <taxon>Bacillati</taxon>
        <taxon>Actinomycetota</taxon>
        <taxon>Coriobacteriia</taxon>
        <taxon>Coriobacteriales</taxon>
        <taxon>Atopobiaceae</taxon>
        <taxon>Parolsenella</taxon>
    </lineage>
</organism>
<evidence type="ECO:0000256" key="2">
    <source>
        <dbReference type="SAM" id="Phobius"/>
    </source>
</evidence>
<feature type="transmembrane region" description="Helical" evidence="2">
    <location>
        <begin position="44"/>
        <end position="63"/>
    </location>
</feature>
<dbReference type="AlphaFoldDB" id="A0A3G9KAW6"/>
<keyword evidence="3" id="KW-0732">Signal</keyword>
<keyword evidence="5" id="KW-1185">Reference proteome</keyword>
<name>A0A3G9KAW6_9ACTN</name>
<dbReference type="KEGG" id="pcat:Pcatena_11120"/>
<dbReference type="EMBL" id="AP019367">
    <property type="protein sequence ID" value="BBH50525.1"/>
    <property type="molecule type" value="Genomic_DNA"/>
</dbReference>
<feature type="chain" id="PRO_5018176919" evidence="3">
    <location>
        <begin position="29"/>
        <end position="451"/>
    </location>
</feature>
<dbReference type="OrthoDB" id="3191786at2"/>
<evidence type="ECO:0000256" key="1">
    <source>
        <dbReference type="SAM" id="MobiDB-lite"/>
    </source>
</evidence>
<keyword evidence="2" id="KW-0472">Membrane</keyword>
<evidence type="ECO:0000313" key="4">
    <source>
        <dbReference type="EMBL" id="BBH50525.1"/>
    </source>
</evidence>
<keyword evidence="2" id="KW-0812">Transmembrane</keyword>
<dbReference type="GeneID" id="88849250"/>
<evidence type="ECO:0000256" key="3">
    <source>
        <dbReference type="SAM" id="SignalP"/>
    </source>
</evidence>
<proteinExistence type="predicted"/>
<reference evidence="5" key="1">
    <citation type="submission" date="2018-11" db="EMBL/GenBank/DDBJ databases">
        <title>Comparative genomics of Parolsenella catena and Libanicoccus massiliensis: Reclassification of Libanicoccus massiliensis as Parolsenella massiliensis comb. nov.</title>
        <authorList>
            <person name="Sakamoto M."/>
            <person name="Ikeyama N."/>
            <person name="Murakami T."/>
            <person name="Mori H."/>
            <person name="Yuki M."/>
            <person name="Ohkuma M."/>
        </authorList>
    </citation>
    <scope>NUCLEOTIDE SEQUENCE [LARGE SCALE GENOMIC DNA]</scope>
    <source>
        <strain evidence="5">JCM 31932</strain>
    </source>
</reference>
<dbReference type="RefSeq" id="WP_126422424.1">
    <property type="nucleotide sequence ID" value="NZ_AP019367.1"/>
</dbReference>
<protein>
    <submittedName>
        <fullName evidence="4">Uncharacterized protein</fullName>
    </submittedName>
</protein>
<feature type="signal peptide" evidence="3">
    <location>
        <begin position="1"/>
        <end position="28"/>
    </location>
</feature>
<accession>A0A3G9KAW6</accession>
<evidence type="ECO:0000313" key="5">
    <source>
        <dbReference type="Proteomes" id="UP000273154"/>
    </source>
</evidence>
<feature type="region of interest" description="Disordered" evidence="1">
    <location>
        <begin position="83"/>
        <end position="121"/>
    </location>
</feature>